<evidence type="ECO:0000313" key="3">
    <source>
        <dbReference type="Proteomes" id="UP001203880"/>
    </source>
</evidence>
<keyword evidence="3" id="KW-1185">Reference proteome</keyword>
<dbReference type="SUPFAM" id="SSF143422">
    <property type="entry name" value="Transposase IS200-like"/>
    <property type="match status" value="1"/>
</dbReference>
<dbReference type="Gene3D" id="3.30.70.1290">
    <property type="entry name" value="Transposase IS200-like"/>
    <property type="match status" value="1"/>
</dbReference>
<gene>
    <name evidence="2" type="primary">tnpA</name>
    <name evidence="2" type="ORF">M3P21_20325</name>
</gene>
<dbReference type="Pfam" id="PF01797">
    <property type="entry name" value="Y1_Tnp"/>
    <property type="match status" value="1"/>
</dbReference>
<dbReference type="InterPro" id="IPR036515">
    <property type="entry name" value="Transposase_17_sf"/>
</dbReference>
<accession>A0ABT0Q8I2</accession>
<organism evidence="2 3">
    <name type="scientific">Ruegeria spongiae</name>
    <dbReference type="NCBI Taxonomy" id="2942209"/>
    <lineage>
        <taxon>Bacteria</taxon>
        <taxon>Pseudomonadati</taxon>
        <taxon>Pseudomonadota</taxon>
        <taxon>Alphaproteobacteria</taxon>
        <taxon>Rhodobacterales</taxon>
        <taxon>Roseobacteraceae</taxon>
        <taxon>Ruegeria</taxon>
    </lineage>
</organism>
<reference evidence="2" key="1">
    <citation type="submission" date="2022-05" db="EMBL/GenBank/DDBJ databases">
        <authorList>
            <person name="Park J.-S."/>
        </authorList>
    </citation>
    <scope>NUCLEOTIDE SEQUENCE</scope>
    <source>
        <strain evidence="2">2012CJ41-6</strain>
    </source>
</reference>
<dbReference type="Proteomes" id="UP001203880">
    <property type="component" value="Unassembled WGS sequence"/>
</dbReference>
<dbReference type="PANTHER" id="PTHR33360:SF2">
    <property type="entry name" value="TRANSPOSASE FOR INSERTION SEQUENCE ELEMENT IS200"/>
    <property type="match status" value="1"/>
</dbReference>
<dbReference type="InterPro" id="IPR002686">
    <property type="entry name" value="Transposase_17"/>
</dbReference>
<evidence type="ECO:0000259" key="1">
    <source>
        <dbReference type="Pfam" id="PF01797"/>
    </source>
</evidence>
<feature type="non-terminal residue" evidence="2">
    <location>
        <position position="73"/>
    </location>
</feature>
<comment type="caution">
    <text evidence="2">The sequence shown here is derived from an EMBL/GenBank/DDBJ whole genome shotgun (WGS) entry which is preliminary data.</text>
</comment>
<dbReference type="PANTHER" id="PTHR33360">
    <property type="entry name" value="TRANSPOSASE FOR INSERTION SEQUENCE ELEMENT IS200"/>
    <property type="match status" value="1"/>
</dbReference>
<feature type="domain" description="Transposase IS200-like" evidence="1">
    <location>
        <begin position="9"/>
        <end position="72"/>
    </location>
</feature>
<dbReference type="NCBIfam" id="NF033573">
    <property type="entry name" value="transpos_IS200"/>
    <property type="match status" value="1"/>
</dbReference>
<sequence>MPYDTGKHCVFYHHYHNVWSSKYRYEVLTGRAGEQVRDILRQVCRESEVDLLCGVLFSDHVQMFVSVPSKRAI</sequence>
<name>A0ABT0Q8I2_9RHOB</name>
<evidence type="ECO:0000313" key="2">
    <source>
        <dbReference type="EMBL" id="MCL6285867.1"/>
    </source>
</evidence>
<dbReference type="EMBL" id="JAMFMB010000040">
    <property type="protein sequence ID" value="MCL6285867.1"/>
    <property type="molecule type" value="Genomic_DNA"/>
</dbReference>
<proteinExistence type="predicted"/>
<protein>
    <submittedName>
        <fullName evidence="2">IS200/IS605 family transposase</fullName>
    </submittedName>
</protein>
<dbReference type="RefSeq" id="WP_249713088.1">
    <property type="nucleotide sequence ID" value="NZ_JAMFMB010000040.1"/>
</dbReference>